<evidence type="ECO:0000256" key="2">
    <source>
        <dbReference type="ARBA" id="ARBA00004397"/>
    </source>
</evidence>
<keyword evidence="5" id="KW-0813">Transport</keyword>
<evidence type="ECO:0000313" key="14">
    <source>
        <dbReference type="Ensembl" id="ENSELUP00000065848.2"/>
    </source>
</evidence>
<evidence type="ECO:0000259" key="13">
    <source>
        <dbReference type="Pfam" id="PF08033"/>
    </source>
</evidence>
<evidence type="ECO:0000256" key="5">
    <source>
        <dbReference type="ARBA" id="ARBA00022448"/>
    </source>
</evidence>
<evidence type="ECO:0000256" key="7">
    <source>
        <dbReference type="ARBA" id="ARBA00023329"/>
    </source>
</evidence>
<evidence type="ECO:0000259" key="11">
    <source>
        <dbReference type="Pfam" id="PF04811"/>
    </source>
</evidence>
<keyword evidence="7" id="KW-0968">Cytoplasmic vesicle</keyword>
<evidence type="ECO:0000256" key="4">
    <source>
        <dbReference type="ARBA" id="ARBA00008334"/>
    </source>
</evidence>
<dbReference type="GO" id="GO:0070971">
    <property type="term" value="C:endoplasmic reticulum exit site"/>
    <property type="evidence" value="ECO:0007669"/>
    <property type="project" value="TreeGrafter"/>
</dbReference>
<dbReference type="InterPro" id="IPR041742">
    <property type="entry name" value="Sec24-like_trunk_dom"/>
</dbReference>
<dbReference type="InterPro" id="IPR012990">
    <property type="entry name" value="Beta-sandwich_Sec23_24"/>
</dbReference>
<reference evidence="14" key="2">
    <citation type="submission" date="2020-02" db="EMBL/GenBank/DDBJ databases">
        <title>Esox lucius (northern pike) genome, fEsoLuc1, primary haplotype.</title>
        <authorList>
            <person name="Myers G."/>
            <person name="Karagic N."/>
            <person name="Meyer A."/>
            <person name="Pippel M."/>
            <person name="Reichard M."/>
            <person name="Winkler S."/>
            <person name="Tracey A."/>
            <person name="Sims Y."/>
            <person name="Howe K."/>
            <person name="Rhie A."/>
            <person name="Formenti G."/>
            <person name="Durbin R."/>
            <person name="Fedrigo O."/>
            <person name="Jarvis E.D."/>
        </authorList>
    </citation>
    <scope>NUCLEOTIDE SEQUENCE [LARGE SCALE GENOMIC DNA]</scope>
</reference>
<dbReference type="Gene3D" id="3.40.50.410">
    <property type="entry name" value="von Willebrand factor, type A domain"/>
    <property type="match status" value="1"/>
</dbReference>
<dbReference type="GO" id="GO:0000149">
    <property type="term" value="F:SNARE binding"/>
    <property type="evidence" value="ECO:0007669"/>
    <property type="project" value="TreeGrafter"/>
</dbReference>
<feature type="domain" description="Zinc finger Sec23/Sec24-type" evidence="10">
    <location>
        <begin position="310"/>
        <end position="348"/>
    </location>
</feature>
<evidence type="ECO:0000259" key="12">
    <source>
        <dbReference type="Pfam" id="PF04815"/>
    </source>
</evidence>
<sequence length="983" mass="107095">MSQQGYVATPPYSQAQSGMGGYPAGFGSAPSQPLYGHYGGQPQSFPVPPTGVALKVVRPSLVIAVGPPPAPISQALPTSHLAQQPFHSAPPPAMGHPPLGSPCTGPQSHRMPSPQSPPAGQPMGGPPSMGGMGRPYPGPPPNASYCCRQSLTPVLFGTGQFGGQMAGPGMAGPGMAGPGMAGPGMAGPGMAGPFQGGAAQMAGPPQKKLDPDSIPSTTQVIEDDQAKRGGQVYATNVRGQVPPLVTTNFTVQDQGNASPRYMRCTTYSFPCTADLAKQCQVPLATIIKPFATVPKNETPLYVVNHGEAGPIRCNRCKAYMCPYMQFIDGGRRFQCGFCSCVNEVPAFYFQHLDHMGRRVDFYERPELSLGSYEFVATLDYCKNNKSASPPAYIFMIDVSYANVKSGLVRLICEELKTLLDNLPREEGAESSTVKVGFVTYNKILHFYNVKSALAQPQMMVVSDMAEMFVPLLDGFLVNFQESCSVINNLLDQIPDMFADTNESETVFAPVIQAGVEALKAAECSGKLFIFHSSIPTAEAPGKLKNRDDKKLINTEKEKTLFQPQKGLYEQLSKDCVAQGCSVDLFLFPSQYVDMATMGDVSTHTGGTVHKYSNFQVQTLDGEHFLSDLRKDVRKAIGFDAIMRVRTSTGFRATDFFGAVHMNNTTDVEMAAVDCDKAVTVEFKHDDTLSEETGALMQCALLYTTISGQRRLRIHNLSLNCSSQLSELYKSCETDALINFFAKSAYRAMLNQPLKTVREILVNQTAHMLACYRKNCASPSAASQLILPDAMKVFPIYMNSLMKTGPLVGSAELSTDDRAHQRLSVMAMGVEETQLLLYPRLVPLHNMDVASDVLPAPVRCSEERLTDAGMFLLENGHSLFLWLGQACTPELVQSIFNVPSLAHMPSDLSSLPVLDNPQSKKLRSMIEALLDQRPKSMKLLIVRQKDRSEMLFRQHLVEDKGLHGGASYMDFLCYVHREIRNLLT</sequence>
<dbReference type="AlphaFoldDB" id="A0A6Q2YJT8"/>
<dbReference type="SUPFAM" id="SSF53300">
    <property type="entry name" value="vWA-like"/>
    <property type="match status" value="1"/>
</dbReference>
<dbReference type="FunFam" id="2.30.30.380:FF:000003">
    <property type="entry name" value="SEC24 homolog D, COPII coat complex component"/>
    <property type="match status" value="1"/>
</dbReference>
<dbReference type="Bgee" id="ENSELUG00000017252">
    <property type="expression patterns" value="Expressed in liver and 15 other cell types or tissues"/>
</dbReference>
<dbReference type="SUPFAM" id="SSF81995">
    <property type="entry name" value="beta-sandwich domain of Sec23/24"/>
    <property type="match status" value="1"/>
</dbReference>
<dbReference type="Proteomes" id="UP000265140">
    <property type="component" value="Chromosome 24"/>
</dbReference>
<evidence type="ECO:0000256" key="1">
    <source>
        <dbReference type="ARBA" id="ARBA00004299"/>
    </source>
</evidence>
<dbReference type="Gene3D" id="2.60.40.1670">
    <property type="entry name" value="beta-sandwich domain of Sec23/24"/>
    <property type="match status" value="1"/>
</dbReference>
<evidence type="ECO:0000259" key="9">
    <source>
        <dbReference type="Pfam" id="PF00626"/>
    </source>
</evidence>
<evidence type="ECO:0000256" key="3">
    <source>
        <dbReference type="ARBA" id="ARBA00004514"/>
    </source>
</evidence>
<dbReference type="Gene3D" id="1.20.120.730">
    <property type="entry name" value="Sec23/Sec24 helical domain"/>
    <property type="match status" value="1"/>
</dbReference>
<keyword evidence="15" id="KW-1185">Reference proteome</keyword>
<dbReference type="Pfam" id="PF04811">
    <property type="entry name" value="Sec23_trunk"/>
    <property type="match status" value="1"/>
</dbReference>
<dbReference type="GeneTree" id="ENSGT00950000182924"/>
<dbReference type="InterPro" id="IPR007123">
    <property type="entry name" value="Gelsolin-like_dom"/>
</dbReference>
<dbReference type="InterPro" id="IPR036175">
    <property type="entry name" value="Sec23/24_helical_dom_sf"/>
</dbReference>
<dbReference type="GO" id="GO:0006886">
    <property type="term" value="P:intracellular protein transport"/>
    <property type="evidence" value="ECO:0007669"/>
    <property type="project" value="InterPro"/>
</dbReference>
<dbReference type="GO" id="GO:0005829">
    <property type="term" value="C:cytosol"/>
    <property type="evidence" value="ECO:0007669"/>
    <property type="project" value="UniProtKB-SubCell"/>
</dbReference>
<dbReference type="GO" id="GO:0005789">
    <property type="term" value="C:endoplasmic reticulum membrane"/>
    <property type="evidence" value="ECO:0007669"/>
    <property type="project" value="UniProtKB-SubCell"/>
</dbReference>
<dbReference type="InterPro" id="IPR036174">
    <property type="entry name" value="Znf_Sec23_Sec24_sf"/>
</dbReference>
<dbReference type="Ensembl" id="ENSELUT00000073377.2">
    <property type="protein sequence ID" value="ENSELUP00000065848.2"/>
    <property type="gene ID" value="ENSELUG00000017252.3"/>
</dbReference>
<dbReference type="InterPro" id="IPR006895">
    <property type="entry name" value="Znf_Sec23_Sec24"/>
</dbReference>
<evidence type="ECO:0000256" key="6">
    <source>
        <dbReference type="ARBA" id="ARBA00022927"/>
    </source>
</evidence>
<feature type="domain" description="Sec23/Sec24 helical" evidence="12">
    <location>
        <begin position="733"/>
        <end position="832"/>
    </location>
</feature>
<dbReference type="Pfam" id="PF04810">
    <property type="entry name" value="zf-Sec23_Sec24"/>
    <property type="match status" value="1"/>
</dbReference>
<reference evidence="14" key="4">
    <citation type="submission" date="2025-09" db="UniProtKB">
        <authorList>
            <consortium name="Ensembl"/>
        </authorList>
    </citation>
    <scope>IDENTIFICATION</scope>
</reference>
<evidence type="ECO:0008006" key="16">
    <source>
        <dbReference type="Google" id="ProtNLM"/>
    </source>
</evidence>
<feature type="domain" description="Sec23/Sec24 beta-sandwich" evidence="13">
    <location>
        <begin position="637"/>
        <end position="721"/>
    </location>
</feature>
<evidence type="ECO:0000259" key="10">
    <source>
        <dbReference type="Pfam" id="PF04810"/>
    </source>
</evidence>
<dbReference type="InterPro" id="IPR029006">
    <property type="entry name" value="ADF-H/Gelsolin-like_dom_sf"/>
</dbReference>
<dbReference type="InterPro" id="IPR036180">
    <property type="entry name" value="Gelsolin-like_dom_sf"/>
</dbReference>
<evidence type="ECO:0000256" key="8">
    <source>
        <dbReference type="SAM" id="MobiDB-lite"/>
    </source>
</evidence>
<comment type="subcellular location">
    <subcellularLocation>
        <location evidence="3">Cytoplasm</location>
        <location evidence="3">Cytosol</location>
    </subcellularLocation>
    <subcellularLocation>
        <location evidence="1">Cytoplasmic vesicle</location>
        <location evidence="1">COPII-coated vesicle membrane</location>
        <topology evidence="1">Peripheral membrane protein</topology>
        <orientation evidence="1">Cytoplasmic side</orientation>
    </subcellularLocation>
    <subcellularLocation>
        <location evidence="2">Endoplasmic reticulum membrane</location>
        <topology evidence="2">Peripheral membrane protein</topology>
        <orientation evidence="2">Cytoplasmic side</orientation>
    </subcellularLocation>
</comment>
<name>A0A6Q2YJT8_ESOLU</name>
<comment type="similarity">
    <text evidence="4">Belongs to the SEC23/SEC24 family. SEC24 subfamily.</text>
</comment>
<dbReference type="SUPFAM" id="SSF82754">
    <property type="entry name" value="C-terminal, gelsolin-like domain of Sec23/24"/>
    <property type="match status" value="1"/>
</dbReference>
<accession>A0A6Q2YJT8</accession>
<feature type="compositionally biased region" description="Low complexity" evidence="8">
    <location>
        <begin position="197"/>
        <end position="206"/>
    </location>
</feature>
<dbReference type="PANTHER" id="PTHR13803">
    <property type="entry name" value="SEC24-RELATED PROTEIN"/>
    <property type="match status" value="1"/>
</dbReference>
<keyword evidence="6" id="KW-0653">Protein transport</keyword>
<dbReference type="PANTHER" id="PTHR13803:SF6">
    <property type="entry name" value="PROTEIN TRANSPORT PROTEIN SEC24D"/>
    <property type="match status" value="1"/>
</dbReference>
<feature type="region of interest" description="Disordered" evidence="8">
    <location>
        <begin position="82"/>
        <end position="141"/>
    </location>
</feature>
<dbReference type="Gene3D" id="2.30.30.380">
    <property type="entry name" value="Zn-finger domain of Sec23/24"/>
    <property type="match status" value="1"/>
</dbReference>
<dbReference type="FunFam" id="3.40.50.410:FF:000020">
    <property type="entry name" value="protein transport protein Sec24D isoform X1"/>
    <property type="match status" value="1"/>
</dbReference>
<gene>
    <name evidence="14" type="primary">SEC24D</name>
</gene>
<dbReference type="Pfam" id="PF00626">
    <property type="entry name" value="Gelsolin"/>
    <property type="match status" value="1"/>
</dbReference>
<dbReference type="InterPro" id="IPR036465">
    <property type="entry name" value="vWFA_dom_sf"/>
</dbReference>
<feature type="region of interest" description="Disordered" evidence="8">
    <location>
        <begin position="197"/>
        <end position="216"/>
    </location>
</feature>
<dbReference type="InterPro" id="IPR006896">
    <property type="entry name" value="Sec23/24_trunk_dom"/>
</dbReference>
<dbReference type="CDD" id="cd01479">
    <property type="entry name" value="Sec24-like"/>
    <property type="match status" value="1"/>
</dbReference>
<feature type="domain" description="Gelsolin-like" evidence="9">
    <location>
        <begin position="851"/>
        <end position="924"/>
    </location>
</feature>
<dbReference type="GO" id="GO:0030127">
    <property type="term" value="C:COPII vesicle coat"/>
    <property type="evidence" value="ECO:0007669"/>
    <property type="project" value="InterPro"/>
</dbReference>
<dbReference type="FunFam" id="2.60.40.1670:FF:000004">
    <property type="entry name" value="SEC24 homolog D, COPII coat complex component"/>
    <property type="match status" value="1"/>
</dbReference>
<dbReference type="GO" id="GO:0008270">
    <property type="term" value="F:zinc ion binding"/>
    <property type="evidence" value="ECO:0007669"/>
    <property type="project" value="InterPro"/>
</dbReference>
<evidence type="ECO:0000313" key="15">
    <source>
        <dbReference type="Proteomes" id="UP000265140"/>
    </source>
</evidence>
<feature type="domain" description="Sec23/Sec24 trunk" evidence="11">
    <location>
        <begin position="388"/>
        <end position="632"/>
    </location>
</feature>
<reference evidence="15" key="1">
    <citation type="journal article" date="2014" name="PLoS ONE">
        <title>The genome and linkage map of the northern pike (Esox lucius): conserved synteny revealed between the salmonid sister group and the Neoteleostei.</title>
        <authorList>
            <person name="Rondeau E.B."/>
            <person name="Minkley D.R."/>
            <person name="Leong J.S."/>
            <person name="Messmer A.M."/>
            <person name="Jantzen J.R."/>
            <person name="von Schalburg K.R."/>
            <person name="Lemon C."/>
            <person name="Bird N.H."/>
            <person name="Koop B.F."/>
        </authorList>
    </citation>
    <scope>NUCLEOTIDE SEQUENCE</scope>
</reference>
<dbReference type="InterPro" id="IPR050550">
    <property type="entry name" value="SEC23_SEC24_subfamily"/>
</dbReference>
<dbReference type="SUPFAM" id="SSF81811">
    <property type="entry name" value="Helical domain of Sec23/24"/>
    <property type="match status" value="1"/>
</dbReference>
<dbReference type="SUPFAM" id="SSF82919">
    <property type="entry name" value="Zn-finger domain of Sec23/24"/>
    <property type="match status" value="1"/>
</dbReference>
<reference evidence="14" key="3">
    <citation type="submission" date="2025-08" db="UniProtKB">
        <authorList>
            <consortium name="Ensembl"/>
        </authorList>
    </citation>
    <scope>IDENTIFICATION</scope>
</reference>
<dbReference type="InterPro" id="IPR006900">
    <property type="entry name" value="Sec23/24_helical_dom"/>
</dbReference>
<protein>
    <recommendedName>
        <fullName evidence="16">SEC24 homolog D, COPII coat complex component</fullName>
    </recommendedName>
</protein>
<proteinExistence type="inferred from homology"/>
<dbReference type="Gene3D" id="3.40.20.10">
    <property type="entry name" value="Severin"/>
    <property type="match status" value="1"/>
</dbReference>
<dbReference type="Pfam" id="PF08033">
    <property type="entry name" value="Sec23_BS"/>
    <property type="match status" value="1"/>
</dbReference>
<dbReference type="Pfam" id="PF04815">
    <property type="entry name" value="Sec23_helical"/>
    <property type="match status" value="1"/>
</dbReference>
<dbReference type="GO" id="GO:0090110">
    <property type="term" value="P:COPII-coated vesicle cargo loading"/>
    <property type="evidence" value="ECO:0007669"/>
    <property type="project" value="TreeGrafter"/>
</dbReference>
<organism evidence="14 15">
    <name type="scientific">Esox lucius</name>
    <name type="common">Northern pike</name>
    <dbReference type="NCBI Taxonomy" id="8010"/>
    <lineage>
        <taxon>Eukaryota</taxon>
        <taxon>Metazoa</taxon>
        <taxon>Chordata</taxon>
        <taxon>Craniata</taxon>
        <taxon>Vertebrata</taxon>
        <taxon>Euteleostomi</taxon>
        <taxon>Actinopterygii</taxon>
        <taxon>Neopterygii</taxon>
        <taxon>Teleostei</taxon>
        <taxon>Protacanthopterygii</taxon>
        <taxon>Esociformes</taxon>
        <taxon>Esocidae</taxon>
        <taxon>Esox</taxon>
    </lineage>
</organism>